<evidence type="ECO:0000259" key="1">
    <source>
        <dbReference type="Pfam" id="PF01636"/>
    </source>
</evidence>
<dbReference type="PANTHER" id="PTHR41283">
    <property type="entry name" value="AMINOGLYCOSIDE PHOSPHOTRANSFERASE"/>
    <property type="match status" value="1"/>
</dbReference>
<dbReference type="GO" id="GO:0004674">
    <property type="term" value="F:protein serine/threonine kinase activity"/>
    <property type="evidence" value="ECO:0007669"/>
    <property type="project" value="UniProtKB-KW"/>
</dbReference>
<dbReference type="Proteomes" id="UP000289841">
    <property type="component" value="Chromosome"/>
</dbReference>
<gene>
    <name evidence="2" type="ORF">NCTC10138_01729</name>
</gene>
<proteinExistence type="predicted"/>
<dbReference type="PANTHER" id="PTHR41283:SF1">
    <property type="entry name" value="AMINOGLYCOSIDE PHOSPHOTRANSFERASE DOMAIN-CONTAINING PROTEIN"/>
    <property type="match status" value="1"/>
</dbReference>
<organism evidence="2 3">
    <name type="scientific">Haploplasma axanthum</name>
    <name type="common">Acholeplasma axanthum</name>
    <dbReference type="NCBI Taxonomy" id="29552"/>
    <lineage>
        <taxon>Bacteria</taxon>
        <taxon>Bacillati</taxon>
        <taxon>Mycoplasmatota</taxon>
        <taxon>Mollicutes</taxon>
        <taxon>Acholeplasmatales</taxon>
        <taxon>Acholeplasmataceae</taxon>
        <taxon>Haploplasma</taxon>
    </lineage>
</organism>
<reference evidence="2 3" key="1">
    <citation type="submission" date="2019-01" db="EMBL/GenBank/DDBJ databases">
        <authorList>
            <consortium name="Pathogen Informatics"/>
        </authorList>
    </citation>
    <scope>NUCLEOTIDE SEQUENCE [LARGE SCALE GENOMIC DNA]</scope>
    <source>
        <strain evidence="2 3">NCTC10138</strain>
    </source>
</reference>
<dbReference type="InterPro" id="IPR011009">
    <property type="entry name" value="Kinase-like_dom_sf"/>
</dbReference>
<keyword evidence="2" id="KW-0808">Transferase</keyword>
<dbReference type="STRING" id="1278311.GCA_000428705_01509"/>
<dbReference type="InterPro" id="IPR002575">
    <property type="entry name" value="Aminoglycoside_PTrfase"/>
</dbReference>
<dbReference type="Pfam" id="PF01636">
    <property type="entry name" value="APH"/>
    <property type="match status" value="1"/>
</dbReference>
<protein>
    <submittedName>
        <fullName evidence="2">Serine/threonine protein kinase</fullName>
    </submittedName>
</protein>
<dbReference type="EMBL" id="LR215048">
    <property type="protein sequence ID" value="VEU81332.1"/>
    <property type="molecule type" value="Genomic_DNA"/>
</dbReference>
<dbReference type="AlphaFoldDB" id="A0A449BFW6"/>
<keyword evidence="2" id="KW-0418">Kinase</keyword>
<evidence type="ECO:0000313" key="3">
    <source>
        <dbReference type="Proteomes" id="UP000289841"/>
    </source>
</evidence>
<dbReference type="Gene3D" id="3.90.1200.10">
    <property type="match status" value="1"/>
</dbReference>
<sequence length="296" mass="35612">MDKIKVLGRIKDIKKLNKGFSSDVKYIVTNTFDQKYLVRISDIKRYEYRKKQYDELLKLKTLDINIAKVIDFGLFNEEKVYTVFEYIDGVDATSIIKNYTEHEQYMFGYKVGEILKRIHKTKIEYKDSWSKIYNKKLDRKINESIKYKNIIPKYDLVIQYIKDNRHLIKNIRRVLAHTDYHLGNMIINNDDIYIIDFDKLGFEDIYSEFKPFIWNVRESVHFENGFINSYFKNKDKTKFFNILALYAAESIISHIPWAHKFDQEQIDLSIEIANNILEYFDNFNNVIPSWYSKETI</sequence>
<name>A0A449BFW6_HAPAX</name>
<keyword evidence="2" id="KW-0723">Serine/threonine-protein kinase</keyword>
<dbReference type="RefSeq" id="WP_052590005.1">
    <property type="nucleotide sequence ID" value="NZ_LR215048.1"/>
</dbReference>
<keyword evidence="3" id="KW-1185">Reference proteome</keyword>
<dbReference type="SUPFAM" id="SSF56112">
    <property type="entry name" value="Protein kinase-like (PK-like)"/>
    <property type="match status" value="1"/>
</dbReference>
<feature type="domain" description="Aminoglycoside phosphotransferase" evidence="1">
    <location>
        <begin position="12"/>
        <end position="238"/>
    </location>
</feature>
<evidence type="ECO:0000313" key="2">
    <source>
        <dbReference type="EMBL" id="VEU81332.1"/>
    </source>
</evidence>
<accession>A0A449BFW6</accession>
<dbReference type="KEGG" id="aaxa:NCTC10138_01729"/>